<accession>A0A9D0ZCP5</accession>
<dbReference type="AlphaFoldDB" id="A0A9D0ZCP5"/>
<evidence type="ECO:0000313" key="1">
    <source>
        <dbReference type="EMBL" id="HIQ72165.1"/>
    </source>
</evidence>
<gene>
    <name evidence="1" type="ORF">IAB73_08170</name>
</gene>
<comment type="caution">
    <text evidence="1">The sequence shown here is derived from an EMBL/GenBank/DDBJ whole genome shotgun (WGS) entry which is preliminary data.</text>
</comment>
<protein>
    <submittedName>
        <fullName evidence="1">Uncharacterized protein</fullName>
    </submittedName>
</protein>
<name>A0A9D0ZCP5_9FIRM</name>
<evidence type="ECO:0000313" key="2">
    <source>
        <dbReference type="Proteomes" id="UP000886887"/>
    </source>
</evidence>
<reference evidence="1" key="2">
    <citation type="journal article" date="2021" name="PeerJ">
        <title>Extensive microbial diversity within the chicken gut microbiome revealed by metagenomics and culture.</title>
        <authorList>
            <person name="Gilroy R."/>
            <person name="Ravi A."/>
            <person name="Getino M."/>
            <person name="Pursley I."/>
            <person name="Horton D.L."/>
            <person name="Alikhan N.F."/>
            <person name="Baker D."/>
            <person name="Gharbi K."/>
            <person name="Hall N."/>
            <person name="Watson M."/>
            <person name="Adriaenssens E.M."/>
            <person name="Foster-Nyarko E."/>
            <person name="Jarju S."/>
            <person name="Secka A."/>
            <person name="Antonio M."/>
            <person name="Oren A."/>
            <person name="Chaudhuri R.R."/>
            <person name="La Ragione R."/>
            <person name="Hildebrand F."/>
            <person name="Pallen M.J."/>
        </authorList>
    </citation>
    <scope>NUCLEOTIDE SEQUENCE</scope>
    <source>
        <strain evidence="1">ChiSxjej2B14-6234</strain>
    </source>
</reference>
<reference evidence="1" key="1">
    <citation type="submission" date="2020-10" db="EMBL/GenBank/DDBJ databases">
        <authorList>
            <person name="Gilroy R."/>
        </authorList>
    </citation>
    <scope>NUCLEOTIDE SEQUENCE</scope>
    <source>
        <strain evidence="1">ChiSxjej2B14-6234</strain>
    </source>
</reference>
<proteinExistence type="predicted"/>
<sequence>MYKLMLVTDQGDITEAFRSFPEWAHMGFDVPILLSDVEEAKRRLSRQEADAVAYLLPKDAGQDFFSFLSSHPEVVGMEAASDHARLRRELGITRRILLEREEQDELDDVLPMLQSDFFQTVLQGAHFTQDELDRRVDMLKLHIRPDWPVCLISLRMPQGERFLDEVWRYGSERLENALRNIFEREEPDMSYVLQVLNPHHMRLLAYPKEALEPGDVELRVKEHMALAQEDLKEFFDLDIEIRKCIVYASLYALCAQGGGN</sequence>
<organism evidence="1 2">
    <name type="scientific">Candidatus Onthenecus intestinigallinarum</name>
    <dbReference type="NCBI Taxonomy" id="2840875"/>
    <lineage>
        <taxon>Bacteria</taxon>
        <taxon>Bacillati</taxon>
        <taxon>Bacillota</taxon>
        <taxon>Clostridia</taxon>
        <taxon>Eubacteriales</taxon>
        <taxon>Candidatus Onthenecus</taxon>
    </lineage>
</organism>
<dbReference type="Proteomes" id="UP000886887">
    <property type="component" value="Unassembled WGS sequence"/>
</dbReference>
<dbReference type="EMBL" id="DVFJ01000029">
    <property type="protein sequence ID" value="HIQ72165.1"/>
    <property type="molecule type" value="Genomic_DNA"/>
</dbReference>